<keyword evidence="3" id="KW-1185">Reference proteome</keyword>
<sequence>MASAPASLPCLALLVALAVAASGDNNSTVSGAGQIRVNCGASASASDPDGRTWSPDAASTSGLAAAASYEDPSLPSTVPYMTARVFDSSAYTYSFPARPGRVILRLFFYPAT</sequence>
<comment type="caution">
    <text evidence="2">The sequence shown here is derived from an EMBL/GenBank/DDBJ whole genome shotgun (WGS) entry which is preliminary data.</text>
</comment>
<proteinExistence type="predicted"/>
<protein>
    <recommendedName>
        <fullName evidence="4">Malectin-like domain-containing protein</fullName>
    </recommendedName>
</protein>
<evidence type="ECO:0008006" key="4">
    <source>
        <dbReference type="Google" id="ProtNLM"/>
    </source>
</evidence>
<dbReference type="PANTHER" id="PTHR34590">
    <property type="entry name" value="OS03G0124300 PROTEIN-RELATED"/>
    <property type="match status" value="1"/>
</dbReference>
<evidence type="ECO:0000256" key="1">
    <source>
        <dbReference type="SAM" id="SignalP"/>
    </source>
</evidence>
<gene>
    <name evidence="2" type="ORF">HU200_063247</name>
</gene>
<dbReference type="EMBL" id="JACEFO010002676">
    <property type="protein sequence ID" value="KAF8651732.1"/>
    <property type="molecule type" value="Genomic_DNA"/>
</dbReference>
<organism evidence="2 3">
    <name type="scientific">Digitaria exilis</name>
    <dbReference type="NCBI Taxonomy" id="1010633"/>
    <lineage>
        <taxon>Eukaryota</taxon>
        <taxon>Viridiplantae</taxon>
        <taxon>Streptophyta</taxon>
        <taxon>Embryophyta</taxon>
        <taxon>Tracheophyta</taxon>
        <taxon>Spermatophyta</taxon>
        <taxon>Magnoliopsida</taxon>
        <taxon>Liliopsida</taxon>
        <taxon>Poales</taxon>
        <taxon>Poaceae</taxon>
        <taxon>PACMAD clade</taxon>
        <taxon>Panicoideae</taxon>
        <taxon>Panicodae</taxon>
        <taxon>Paniceae</taxon>
        <taxon>Anthephorinae</taxon>
        <taxon>Digitaria</taxon>
    </lineage>
</organism>
<dbReference type="OrthoDB" id="782603at2759"/>
<dbReference type="AlphaFoldDB" id="A0A835A418"/>
<name>A0A835A418_9POAL</name>
<evidence type="ECO:0000313" key="3">
    <source>
        <dbReference type="Proteomes" id="UP000636709"/>
    </source>
</evidence>
<accession>A0A835A418</accession>
<keyword evidence="1" id="KW-0732">Signal</keyword>
<feature type="chain" id="PRO_5032874790" description="Malectin-like domain-containing protein" evidence="1">
    <location>
        <begin position="24"/>
        <end position="112"/>
    </location>
</feature>
<dbReference type="GO" id="GO:0004714">
    <property type="term" value="F:transmembrane receptor protein tyrosine kinase activity"/>
    <property type="evidence" value="ECO:0007669"/>
    <property type="project" value="InterPro"/>
</dbReference>
<dbReference type="PANTHER" id="PTHR34590:SF5">
    <property type="entry name" value="OS04G0586500 PROTEIN"/>
    <property type="match status" value="1"/>
</dbReference>
<feature type="signal peptide" evidence="1">
    <location>
        <begin position="1"/>
        <end position="23"/>
    </location>
</feature>
<dbReference type="InterPro" id="IPR045272">
    <property type="entry name" value="ANXUR1/2-like"/>
</dbReference>
<dbReference type="Proteomes" id="UP000636709">
    <property type="component" value="Unassembled WGS sequence"/>
</dbReference>
<reference evidence="2" key="1">
    <citation type="submission" date="2020-07" db="EMBL/GenBank/DDBJ databases">
        <title>Genome sequence and genetic diversity analysis of an under-domesticated orphan crop, white fonio (Digitaria exilis).</title>
        <authorList>
            <person name="Bennetzen J.L."/>
            <person name="Chen S."/>
            <person name="Ma X."/>
            <person name="Wang X."/>
            <person name="Yssel A.E.J."/>
            <person name="Chaluvadi S.R."/>
            <person name="Johnson M."/>
            <person name="Gangashetty P."/>
            <person name="Hamidou F."/>
            <person name="Sanogo M.D."/>
            <person name="Zwaenepoel A."/>
            <person name="Wallace J."/>
            <person name="Van De Peer Y."/>
            <person name="Van Deynze A."/>
        </authorList>
    </citation>
    <scope>NUCLEOTIDE SEQUENCE</scope>
    <source>
        <tissue evidence="2">Leaves</tissue>
    </source>
</reference>
<dbReference type="Gene3D" id="2.60.120.430">
    <property type="entry name" value="Galactose-binding lectin"/>
    <property type="match status" value="1"/>
</dbReference>
<evidence type="ECO:0000313" key="2">
    <source>
        <dbReference type="EMBL" id="KAF8651732.1"/>
    </source>
</evidence>